<keyword evidence="4" id="KW-1185">Reference proteome</keyword>
<proteinExistence type="predicted"/>
<dbReference type="SMART" id="SM00198">
    <property type="entry name" value="SCP"/>
    <property type="match status" value="1"/>
</dbReference>
<evidence type="ECO:0000313" key="4">
    <source>
        <dbReference type="Proteomes" id="UP000614601"/>
    </source>
</evidence>
<evidence type="ECO:0000313" key="3">
    <source>
        <dbReference type="EMBL" id="CAD5222687.1"/>
    </source>
</evidence>
<dbReference type="InterPro" id="IPR001283">
    <property type="entry name" value="CRISP-related"/>
</dbReference>
<dbReference type="SUPFAM" id="SSF55797">
    <property type="entry name" value="PR-1-like"/>
    <property type="match status" value="1"/>
</dbReference>
<dbReference type="InterPro" id="IPR035940">
    <property type="entry name" value="CAP_sf"/>
</dbReference>
<organism evidence="3 4">
    <name type="scientific">Bursaphelenchus okinawaensis</name>
    <dbReference type="NCBI Taxonomy" id="465554"/>
    <lineage>
        <taxon>Eukaryota</taxon>
        <taxon>Metazoa</taxon>
        <taxon>Ecdysozoa</taxon>
        <taxon>Nematoda</taxon>
        <taxon>Chromadorea</taxon>
        <taxon>Rhabditida</taxon>
        <taxon>Tylenchina</taxon>
        <taxon>Tylenchomorpha</taxon>
        <taxon>Aphelenchoidea</taxon>
        <taxon>Aphelenchoididae</taxon>
        <taxon>Bursaphelenchus</taxon>
    </lineage>
</organism>
<keyword evidence="1" id="KW-0732">Signal</keyword>
<dbReference type="Gene3D" id="3.40.33.10">
    <property type="entry name" value="CAP"/>
    <property type="match status" value="1"/>
</dbReference>
<sequence>MRNLLFVLLIIFLANLANGRRFLNSAEQDVVTTKHNEIRSQVASGEYEGLNDEKLPSAADMIELVYDRGLETVAQKYAEQCDWEHSGSGGENLASFSGEHAKSDLLDMAVEMWFSESTYFNVTNVKRYQKQPEAMVGHFTQLVWAKTARLGCGVAHCDEILNMDTHFNHGYVVVCKYHPPGNYKRKALYKQGKPCSQCPKDSDCHKNLCSKF</sequence>
<dbReference type="Pfam" id="PF00188">
    <property type="entry name" value="CAP"/>
    <property type="match status" value="1"/>
</dbReference>
<dbReference type="InterPro" id="IPR002413">
    <property type="entry name" value="V5_allergen-like"/>
</dbReference>
<gene>
    <name evidence="3" type="ORF">BOKJ2_LOCUS9768</name>
</gene>
<dbReference type="Proteomes" id="UP000783686">
    <property type="component" value="Unassembled WGS sequence"/>
</dbReference>
<feature type="chain" id="PRO_5035681907" description="SCP domain-containing protein" evidence="1">
    <location>
        <begin position="20"/>
        <end position="212"/>
    </location>
</feature>
<dbReference type="CDD" id="cd05380">
    <property type="entry name" value="CAP_euk"/>
    <property type="match status" value="1"/>
</dbReference>
<dbReference type="EMBL" id="CAJFDH010000005">
    <property type="protein sequence ID" value="CAD5222687.1"/>
    <property type="molecule type" value="Genomic_DNA"/>
</dbReference>
<dbReference type="PRINTS" id="PR00838">
    <property type="entry name" value="V5ALLERGEN"/>
</dbReference>
<dbReference type="Proteomes" id="UP000614601">
    <property type="component" value="Unassembled WGS sequence"/>
</dbReference>
<protein>
    <recommendedName>
        <fullName evidence="2">SCP domain-containing protein</fullName>
    </recommendedName>
</protein>
<dbReference type="GO" id="GO:0005576">
    <property type="term" value="C:extracellular region"/>
    <property type="evidence" value="ECO:0007669"/>
    <property type="project" value="InterPro"/>
</dbReference>
<dbReference type="InterPro" id="IPR014044">
    <property type="entry name" value="CAP_dom"/>
</dbReference>
<feature type="signal peptide" evidence="1">
    <location>
        <begin position="1"/>
        <end position="19"/>
    </location>
</feature>
<dbReference type="PANTHER" id="PTHR10334">
    <property type="entry name" value="CYSTEINE-RICH SECRETORY PROTEIN-RELATED"/>
    <property type="match status" value="1"/>
</dbReference>
<dbReference type="PROSITE" id="PS01009">
    <property type="entry name" value="CRISP_1"/>
    <property type="match status" value="1"/>
</dbReference>
<dbReference type="InterPro" id="IPR018244">
    <property type="entry name" value="Allrgn_V5/Tpx1_CS"/>
</dbReference>
<reference evidence="3" key="1">
    <citation type="submission" date="2020-09" db="EMBL/GenBank/DDBJ databases">
        <authorList>
            <person name="Kikuchi T."/>
        </authorList>
    </citation>
    <scope>NUCLEOTIDE SEQUENCE</scope>
    <source>
        <strain evidence="3">SH1</strain>
    </source>
</reference>
<dbReference type="AlphaFoldDB" id="A0A811L348"/>
<name>A0A811L348_9BILA</name>
<accession>A0A811L348</accession>
<feature type="domain" description="SCP" evidence="2">
    <location>
        <begin position="25"/>
        <end position="185"/>
    </location>
</feature>
<dbReference type="OrthoDB" id="5853705at2759"/>
<dbReference type="PRINTS" id="PR00837">
    <property type="entry name" value="V5TPXLIKE"/>
</dbReference>
<dbReference type="EMBL" id="CAJFCW020000005">
    <property type="protein sequence ID" value="CAG9116663.1"/>
    <property type="molecule type" value="Genomic_DNA"/>
</dbReference>
<evidence type="ECO:0000259" key="2">
    <source>
        <dbReference type="SMART" id="SM00198"/>
    </source>
</evidence>
<evidence type="ECO:0000256" key="1">
    <source>
        <dbReference type="SAM" id="SignalP"/>
    </source>
</evidence>
<comment type="caution">
    <text evidence="3">The sequence shown here is derived from an EMBL/GenBank/DDBJ whole genome shotgun (WGS) entry which is preliminary data.</text>
</comment>